<dbReference type="SMART" id="SM00100">
    <property type="entry name" value="cNMP"/>
    <property type="match status" value="1"/>
</dbReference>
<dbReference type="InterPro" id="IPR000595">
    <property type="entry name" value="cNMP-bd_dom"/>
</dbReference>
<dbReference type="GO" id="GO:0005829">
    <property type="term" value="C:cytosol"/>
    <property type="evidence" value="ECO:0007669"/>
    <property type="project" value="TreeGrafter"/>
</dbReference>
<dbReference type="OrthoDB" id="290916at2"/>
<reference evidence="2 3" key="1">
    <citation type="submission" date="2016-10" db="EMBL/GenBank/DDBJ databases">
        <authorList>
            <person name="de Groot N.N."/>
        </authorList>
    </citation>
    <scope>NUCLEOTIDE SEQUENCE [LARGE SCALE GENOMIC DNA]</scope>
    <source>
        <strain evidence="2 3">OK461</strain>
    </source>
</reference>
<dbReference type="Gene3D" id="2.60.120.10">
    <property type="entry name" value="Jelly Rolls"/>
    <property type="match status" value="1"/>
</dbReference>
<evidence type="ECO:0000313" key="2">
    <source>
        <dbReference type="EMBL" id="SFF74172.1"/>
    </source>
</evidence>
<dbReference type="PANTHER" id="PTHR24567:SF74">
    <property type="entry name" value="HTH-TYPE TRANSCRIPTIONAL REGULATOR ARCR"/>
    <property type="match status" value="1"/>
</dbReference>
<dbReference type="InterPro" id="IPR018490">
    <property type="entry name" value="cNMP-bd_dom_sf"/>
</dbReference>
<dbReference type="CDD" id="cd00038">
    <property type="entry name" value="CAP_ED"/>
    <property type="match status" value="1"/>
</dbReference>
<evidence type="ECO:0000259" key="1">
    <source>
        <dbReference type="PROSITE" id="PS50042"/>
    </source>
</evidence>
<dbReference type="PROSITE" id="PS50042">
    <property type="entry name" value="CNMP_BINDING_3"/>
    <property type="match status" value="1"/>
</dbReference>
<organism evidence="2 3">
    <name type="scientific">Streptomyces mirabilis</name>
    <dbReference type="NCBI Taxonomy" id="68239"/>
    <lineage>
        <taxon>Bacteria</taxon>
        <taxon>Bacillati</taxon>
        <taxon>Actinomycetota</taxon>
        <taxon>Actinomycetes</taxon>
        <taxon>Kitasatosporales</taxon>
        <taxon>Streptomycetaceae</taxon>
        <taxon>Streptomyces</taxon>
    </lineage>
</organism>
<dbReference type="AlphaFoldDB" id="A0A1I2L4B5"/>
<dbReference type="InterPro" id="IPR050397">
    <property type="entry name" value="Env_Response_Regulators"/>
</dbReference>
<dbReference type="Proteomes" id="UP000181942">
    <property type="component" value="Unassembled WGS sequence"/>
</dbReference>
<gene>
    <name evidence="2" type="ORF">SAMN02787118_111225</name>
</gene>
<sequence length="152" mass="16892">MPTALRLLPALSPDHRERLMSLAREVSFPADGKIFEAGGTADRFWVIRSGTVSLYQRVVGERRISVATLGPGDLLGWSWLFPPHHWDFGAEAFSPVRAYEFDAAEVRTLCDRDPALELSLTRTIAAILAHRLETTRAALIEHYARHGGGSVR</sequence>
<protein>
    <submittedName>
        <fullName evidence="2">Cyclic nucleotide-binding domain-containing protein</fullName>
    </submittedName>
</protein>
<dbReference type="GO" id="GO:0003700">
    <property type="term" value="F:DNA-binding transcription factor activity"/>
    <property type="evidence" value="ECO:0007669"/>
    <property type="project" value="TreeGrafter"/>
</dbReference>
<proteinExistence type="predicted"/>
<feature type="domain" description="Cyclic nucleotide-binding" evidence="1">
    <location>
        <begin position="7"/>
        <end position="76"/>
    </location>
</feature>
<dbReference type="EMBL" id="FONR01000011">
    <property type="protein sequence ID" value="SFF74172.1"/>
    <property type="molecule type" value="Genomic_DNA"/>
</dbReference>
<accession>A0A1I2L4B5</accession>
<evidence type="ECO:0000313" key="3">
    <source>
        <dbReference type="Proteomes" id="UP000181942"/>
    </source>
</evidence>
<dbReference type="RefSeq" id="WP_075030056.1">
    <property type="nucleotide sequence ID" value="NZ_BMUQ01000007.1"/>
</dbReference>
<name>A0A1I2L4B5_9ACTN</name>
<dbReference type="Pfam" id="PF00027">
    <property type="entry name" value="cNMP_binding"/>
    <property type="match status" value="1"/>
</dbReference>
<dbReference type="InterPro" id="IPR014710">
    <property type="entry name" value="RmlC-like_jellyroll"/>
</dbReference>
<dbReference type="SUPFAM" id="SSF51206">
    <property type="entry name" value="cAMP-binding domain-like"/>
    <property type="match status" value="1"/>
</dbReference>
<dbReference type="PANTHER" id="PTHR24567">
    <property type="entry name" value="CRP FAMILY TRANSCRIPTIONAL REGULATORY PROTEIN"/>
    <property type="match status" value="1"/>
</dbReference>